<evidence type="ECO:0000256" key="1">
    <source>
        <dbReference type="SAM" id="Phobius"/>
    </source>
</evidence>
<feature type="domain" description="FecR protein" evidence="2">
    <location>
        <begin position="173"/>
        <end position="277"/>
    </location>
</feature>
<dbReference type="PANTHER" id="PTHR30273:SF2">
    <property type="entry name" value="PROTEIN FECR"/>
    <property type="match status" value="1"/>
</dbReference>
<feature type="domain" description="Protein FecR C-terminal" evidence="3">
    <location>
        <begin position="322"/>
        <end position="390"/>
    </location>
</feature>
<dbReference type="InterPro" id="IPR006860">
    <property type="entry name" value="FecR"/>
</dbReference>
<keyword evidence="1" id="KW-0472">Membrane</keyword>
<dbReference type="RefSeq" id="WP_113949002.1">
    <property type="nucleotide sequence ID" value="NZ_QNQU01000009.1"/>
</dbReference>
<sequence length="392" mass="43706">MNKAEVEKLLERYRDGLCTEDEQALVESWHLSELKAGTSDLDHAELIDAKNQIWNAIEEETELKPARKHTLWPKLAAAAVILFFIGFVINHQLKKQSADQQQIATTTEKIIKPGGNKATLTLADGSKISLTDATNGIIAKQAGINITKTSNGELIYTVAAQSASNGKKDVYNTIETPRGGQYQINLPDGTKVWLNAESALKYPAVFNGDERKVELKGEAYFEVAKLRDTKGMRVPFKVKSDIGAGRSQEVEVLGTHFNINAYNNEPSNKTTLLEGSIRIKNLQSNISQLLRPGQQSVITSSSPSVRIETVDAEESVTWKDGYFSFNEENLATIMNKIARWYNVEIDYRGNKINKTFGGRISRFNSVNEVLDMLETTGAVHFKIEERRILVMP</sequence>
<protein>
    <submittedName>
        <fullName evidence="4">Anti-sigma factor</fullName>
    </submittedName>
</protein>
<keyword evidence="1" id="KW-0812">Transmembrane</keyword>
<dbReference type="AlphaFoldDB" id="A0A366L069"/>
<dbReference type="Gene3D" id="2.60.120.1440">
    <property type="match status" value="1"/>
</dbReference>
<dbReference type="GO" id="GO:0016989">
    <property type="term" value="F:sigma factor antagonist activity"/>
    <property type="evidence" value="ECO:0007669"/>
    <property type="project" value="TreeGrafter"/>
</dbReference>
<gene>
    <name evidence="4" type="ORF">DRW42_11650</name>
</gene>
<dbReference type="PANTHER" id="PTHR30273">
    <property type="entry name" value="PERIPLASMIC SIGNAL SENSOR AND SIGMA FACTOR ACTIVATOR FECR-RELATED"/>
    <property type="match status" value="1"/>
</dbReference>
<keyword evidence="5" id="KW-1185">Reference proteome</keyword>
<evidence type="ECO:0000313" key="5">
    <source>
        <dbReference type="Proteomes" id="UP000252081"/>
    </source>
</evidence>
<dbReference type="Pfam" id="PF16344">
    <property type="entry name" value="FecR_C"/>
    <property type="match status" value="1"/>
</dbReference>
<dbReference type="InterPro" id="IPR032508">
    <property type="entry name" value="FecR_C"/>
</dbReference>
<organism evidence="4 5">
    <name type="scientific">Pedobacter miscanthi</name>
    <dbReference type="NCBI Taxonomy" id="2259170"/>
    <lineage>
        <taxon>Bacteria</taxon>
        <taxon>Pseudomonadati</taxon>
        <taxon>Bacteroidota</taxon>
        <taxon>Sphingobacteriia</taxon>
        <taxon>Sphingobacteriales</taxon>
        <taxon>Sphingobacteriaceae</taxon>
        <taxon>Pedobacter</taxon>
    </lineage>
</organism>
<keyword evidence="1" id="KW-1133">Transmembrane helix</keyword>
<evidence type="ECO:0000313" key="4">
    <source>
        <dbReference type="EMBL" id="RBQ06879.1"/>
    </source>
</evidence>
<dbReference type="Proteomes" id="UP000252081">
    <property type="component" value="Unassembled WGS sequence"/>
</dbReference>
<feature type="transmembrane region" description="Helical" evidence="1">
    <location>
        <begin position="71"/>
        <end position="89"/>
    </location>
</feature>
<dbReference type="EMBL" id="QNQU01000009">
    <property type="protein sequence ID" value="RBQ06879.1"/>
    <property type="molecule type" value="Genomic_DNA"/>
</dbReference>
<reference evidence="4 5" key="1">
    <citation type="submission" date="2018-07" db="EMBL/GenBank/DDBJ databases">
        <title>A draft genome of a endophytic bacteria, a new species of Pedobacter.</title>
        <authorList>
            <person name="Zhang Z.D."/>
            <person name="Chen Z.J."/>
        </authorList>
    </citation>
    <scope>NUCLEOTIDE SEQUENCE [LARGE SCALE GENOMIC DNA]</scope>
    <source>
        <strain evidence="4 5">RS10</strain>
    </source>
</reference>
<dbReference type="OrthoDB" id="1099963at2"/>
<name>A0A366L069_9SPHI</name>
<comment type="caution">
    <text evidence="4">The sequence shown here is derived from an EMBL/GenBank/DDBJ whole genome shotgun (WGS) entry which is preliminary data.</text>
</comment>
<dbReference type="Pfam" id="PF04773">
    <property type="entry name" value="FecR"/>
    <property type="match status" value="1"/>
</dbReference>
<dbReference type="Gene3D" id="3.55.50.30">
    <property type="match status" value="1"/>
</dbReference>
<evidence type="ECO:0000259" key="2">
    <source>
        <dbReference type="Pfam" id="PF04773"/>
    </source>
</evidence>
<dbReference type="InterPro" id="IPR012373">
    <property type="entry name" value="Ferrdict_sens_TM"/>
</dbReference>
<accession>A0A366L069</accession>
<proteinExistence type="predicted"/>
<evidence type="ECO:0000259" key="3">
    <source>
        <dbReference type="Pfam" id="PF16344"/>
    </source>
</evidence>